<feature type="binding site" evidence="3">
    <location>
        <begin position="29"/>
        <end position="34"/>
    </location>
    <ligand>
        <name>ATP</name>
        <dbReference type="ChEBI" id="CHEBI:30616"/>
    </ligand>
</feature>
<dbReference type="FunFam" id="3.10.20.30:FF:000001">
    <property type="entry name" value="Ribosome-binding ATPase YchF"/>
    <property type="match status" value="1"/>
</dbReference>
<dbReference type="AlphaFoldDB" id="A0A7S3PRC8"/>
<dbReference type="SUPFAM" id="SSF52540">
    <property type="entry name" value="P-loop containing nucleoside triphosphate hydrolases"/>
    <property type="match status" value="1"/>
</dbReference>
<comment type="subcellular location">
    <subcellularLocation>
        <location evidence="3">Cytoplasm</location>
    </subcellularLocation>
</comment>
<dbReference type="PANTHER" id="PTHR23305">
    <property type="entry name" value="OBG GTPASE FAMILY"/>
    <property type="match status" value="1"/>
</dbReference>
<dbReference type="InterPro" id="IPR013029">
    <property type="entry name" value="YchF_C"/>
</dbReference>
<dbReference type="InterPro" id="IPR023192">
    <property type="entry name" value="TGS-like_dom_sf"/>
</dbReference>
<evidence type="ECO:0000256" key="2">
    <source>
        <dbReference type="ARBA" id="ARBA00022840"/>
    </source>
</evidence>
<keyword evidence="3" id="KW-0378">Hydrolase</keyword>
<accession>A0A7S3PRC8</accession>
<dbReference type="InterPro" id="IPR004095">
    <property type="entry name" value="TGS"/>
</dbReference>
<sequence>MPKKGEAPKKILLGRSTNNLKMGIVGLPNVGKSSLFNILSKLQVAAENFPFCTIDPNVAKINVPDKRFNYLVGLYKPKSVVPAQLSVTDIAGLVRGAAEGAGLGNAFLSHISAVDGIFHVCRAFDSKKVTHVEESVDPTRDLLIIHDELRLKDIEAVKKYVEANAKNVARGIGGKEKKFEFEVMQKVLEHLEAGKDVRSGVWDAKEVEIINNQYFLTAKPMVYLANVSTKSFIAKGNKYLEKIAEFIKNRGNNDILIPFSVTFEEALIEAEANGGAEGKKKFLQEAGKGMRSMIPKIIKVGYDALNLMYFFTAGADEVRAWSVRRGTLAPKAAGVIHTDFEKGFIMAEVMKFEDLQELGSEAEVKAAGKMLQKGKNYEFEDGIIVHFKFNN</sequence>
<dbReference type="InterPro" id="IPR041706">
    <property type="entry name" value="YchF_N"/>
</dbReference>
<dbReference type="InterPro" id="IPR012676">
    <property type="entry name" value="TGS-like"/>
</dbReference>
<dbReference type="NCBIfam" id="TIGR00092">
    <property type="entry name" value="redox-regulated ATPase YchF"/>
    <property type="match status" value="1"/>
</dbReference>
<evidence type="ECO:0000259" key="5">
    <source>
        <dbReference type="PROSITE" id="PS51880"/>
    </source>
</evidence>
<dbReference type="InterPro" id="IPR012675">
    <property type="entry name" value="Beta-grasp_dom_sf"/>
</dbReference>
<evidence type="ECO:0000313" key="6">
    <source>
        <dbReference type="EMBL" id="CAE0448084.1"/>
    </source>
</evidence>
<dbReference type="InterPro" id="IPR031167">
    <property type="entry name" value="G_OBG"/>
</dbReference>
<dbReference type="Pfam" id="PF01926">
    <property type="entry name" value="MMR_HSR1"/>
    <property type="match status" value="1"/>
</dbReference>
<evidence type="ECO:0000256" key="3">
    <source>
        <dbReference type="HAMAP-Rule" id="MF_03167"/>
    </source>
</evidence>
<feature type="binding site" evidence="3">
    <location>
        <position position="227"/>
    </location>
    <ligand>
        <name>ATP</name>
        <dbReference type="ChEBI" id="CHEBI:30616"/>
    </ligand>
</feature>
<dbReference type="FunFam" id="1.10.150.300:FF:000001">
    <property type="entry name" value="Ribosome-binding ATPase YchF"/>
    <property type="match status" value="1"/>
</dbReference>
<dbReference type="InterPro" id="IPR027417">
    <property type="entry name" value="P-loop_NTPase"/>
</dbReference>
<dbReference type="PRINTS" id="PR00326">
    <property type="entry name" value="GTP1OBG"/>
</dbReference>
<dbReference type="PANTHER" id="PTHR23305:SF11">
    <property type="entry name" value="OBG-LIKE ATPASE 1"/>
    <property type="match status" value="1"/>
</dbReference>
<dbReference type="SUPFAM" id="SSF81271">
    <property type="entry name" value="TGS-like"/>
    <property type="match status" value="1"/>
</dbReference>
<dbReference type="PIRSF" id="PIRSF006641">
    <property type="entry name" value="CHP00092"/>
    <property type="match status" value="1"/>
</dbReference>
<dbReference type="Gene3D" id="1.10.150.300">
    <property type="entry name" value="TGS-like domain"/>
    <property type="match status" value="1"/>
</dbReference>
<evidence type="ECO:0000259" key="4">
    <source>
        <dbReference type="PROSITE" id="PS51710"/>
    </source>
</evidence>
<dbReference type="GO" id="GO:0005525">
    <property type="term" value="F:GTP binding"/>
    <property type="evidence" value="ECO:0007669"/>
    <property type="project" value="InterPro"/>
</dbReference>
<dbReference type="PROSITE" id="PS51710">
    <property type="entry name" value="G_OBG"/>
    <property type="match status" value="1"/>
</dbReference>
<dbReference type="GO" id="GO:0005524">
    <property type="term" value="F:ATP binding"/>
    <property type="evidence" value="ECO:0007669"/>
    <property type="project" value="UniProtKB-UniRule"/>
</dbReference>
<gene>
    <name evidence="6" type="ORF">ASTO00021_LOCUS18048</name>
</gene>
<dbReference type="GO" id="GO:0043023">
    <property type="term" value="F:ribosomal large subunit binding"/>
    <property type="evidence" value="ECO:0007669"/>
    <property type="project" value="UniProtKB-UniRule"/>
</dbReference>
<dbReference type="PROSITE" id="PS51880">
    <property type="entry name" value="TGS"/>
    <property type="match status" value="1"/>
</dbReference>
<proteinExistence type="inferred from homology"/>
<feature type="domain" description="OBG-type G" evidence="4">
    <location>
        <begin position="20"/>
        <end position="279"/>
    </location>
</feature>
<comment type="similarity">
    <text evidence="3">Belongs to the TRAFAC class OBG-HflX-like GTPase superfamily. OBG GTPase family. YchF/OLA1 subfamily.</text>
</comment>
<organism evidence="6">
    <name type="scientific">Aplanochytrium stocchinoi</name>
    <dbReference type="NCBI Taxonomy" id="215587"/>
    <lineage>
        <taxon>Eukaryota</taxon>
        <taxon>Sar</taxon>
        <taxon>Stramenopiles</taxon>
        <taxon>Bigyra</taxon>
        <taxon>Labyrinthulomycetes</taxon>
        <taxon>Thraustochytrida</taxon>
        <taxon>Thraustochytriidae</taxon>
        <taxon>Aplanochytrium</taxon>
    </lineage>
</organism>
<keyword evidence="1 3" id="KW-0547">Nucleotide-binding</keyword>
<dbReference type="GO" id="GO:0016887">
    <property type="term" value="F:ATP hydrolysis activity"/>
    <property type="evidence" value="ECO:0007669"/>
    <property type="project" value="UniProtKB-UniRule"/>
</dbReference>
<dbReference type="InterPro" id="IPR006073">
    <property type="entry name" value="GTP-bd"/>
</dbReference>
<dbReference type="CDD" id="cd01900">
    <property type="entry name" value="YchF"/>
    <property type="match status" value="1"/>
</dbReference>
<dbReference type="InterPro" id="IPR004396">
    <property type="entry name" value="ATPase_YchF/OLA1"/>
</dbReference>
<name>A0A7S3PRC8_9STRA</name>
<protein>
    <recommendedName>
        <fullName evidence="3">Obg-like ATPase 1</fullName>
    </recommendedName>
</protein>
<comment type="function">
    <text evidence="3">Hydrolyzes ATP, and can also hydrolyze GTP with lower efficiency. Has lower affinity for GTP.</text>
</comment>
<comment type="subunit">
    <text evidence="3">Monomer.</text>
</comment>
<dbReference type="CDD" id="cd04867">
    <property type="entry name" value="TGS_YchF_OLA1"/>
    <property type="match status" value="1"/>
</dbReference>
<dbReference type="Gene3D" id="3.40.50.300">
    <property type="entry name" value="P-loop containing nucleotide triphosphate hydrolases"/>
    <property type="match status" value="1"/>
</dbReference>
<dbReference type="GO" id="GO:0005737">
    <property type="term" value="C:cytoplasm"/>
    <property type="evidence" value="ECO:0007669"/>
    <property type="project" value="UniProtKB-SubCell"/>
</dbReference>
<feature type="domain" description="TGS" evidence="5">
    <location>
        <begin position="306"/>
        <end position="389"/>
    </location>
</feature>
<keyword evidence="2 3" id="KW-0067">ATP-binding</keyword>
<dbReference type="EMBL" id="HBIN01023435">
    <property type="protein sequence ID" value="CAE0448084.1"/>
    <property type="molecule type" value="Transcribed_RNA"/>
</dbReference>
<keyword evidence="3" id="KW-0963">Cytoplasm</keyword>
<evidence type="ECO:0000256" key="1">
    <source>
        <dbReference type="ARBA" id="ARBA00022741"/>
    </source>
</evidence>
<dbReference type="Gene3D" id="3.10.20.30">
    <property type="match status" value="1"/>
</dbReference>
<reference evidence="6" key="1">
    <citation type="submission" date="2021-01" db="EMBL/GenBank/DDBJ databases">
        <authorList>
            <person name="Corre E."/>
            <person name="Pelletier E."/>
            <person name="Niang G."/>
            <person name="Scheremetjew M."/>
            <person name="Finn R."/>
            <person name="Kale V."/>
            <person name="Holt S."/>
            <person name="Cochrane G."/>
            <person name="Meng A."/>
            <person name="Brown T."/>
            <person name="Cohen L."/>
        </authorList>
    </citation>
    <scope>NUCLEOTIDE SEQUENCE</scope>
    <source>
        <strain evidence="6">GSBS06</strain>
    </source>
</reference>
<dbReference type="Pfam" id="PF06071">
    <property type="entry name" value="YchF-GTPase_C"/>
    <property type="match status" value="1"/>
</dbReference>
<dbReference type="HAMAP" id="MF_00944">
    <property type="entry name" value="YchF_OLA1_ATPase"/>
    <property type="match status" value="1"/>
</dbReference>